<comment type="caution">
    <text evidence="2">The sequence shown here is derived from an EMBL/GenBank/DDBJ whole genome shotgun (WGS) entry which is preliminary data.</text>
</comment>
<name>A0A9Q3YUR3_9FLAO</name>
<evidence type="ECO:0000313" key="2">
    <source>
        <dbReference type="EMBL" id="MCD1116219.1"/>
    </source>
</evidence>
<dbReference type="EMBL" id="JAJNAY010000001">
    <property type="protein sequence ID" value="MCD1116219.1"/>
    <property type="molecule type" value="Genomic_DNA"/>
</dbReference>
<dbReference type="Proteomes" id="UP001108025">
    <property type="component" value="Unassembled WGS sequence"/>
</dbReference>
<protein>
    <recommendedName>
        <fullName evidence="1">DUF6705 domain-containing protein</fullName>
    </recommendedName>
</protein>
<evidence type="ECO:0000313" key="3">
    <source>
        <dbReference type="Proteomes" id="UP001108025"/>
    </source>
</evidence>
<dbReference type="InterPro" id="IPR046551">
    <property type="entry name" value="DUF6705"/>
</dbReference>
<feature type="domain" description="DUF6705" evidence="1">
    <location>
        <begin position="1"/>
        <end position="202"/>
    </location>
</feature>
<sequence>MKNIFFLFILIFSAELKSQSVTIDIEEPGFGKPNGYYQKDFNNLLNPFEGTYIYTNGTSTFKIVLQKMIKQPVDSHYEDLIIGEYQYMENGIEKVNTLSNLNIMYSDQYLKHNIAGNGILWNNSRLWKCPQCKPNEKRADLTITDKLTNRYANILMRRTVINGQQVIQVKINNVNTVSYNVDTESPPADFSLPLGEFIMIKQ</sequence>
<keyword evidence="3" id="KW-1185">Reference proteome</keyword>
<reference evidence="2" key="1">
    <citation type="submission" date="2021-11" db="EMBL/GenBank/DDBJ databases">
        <title>Description of novel Chryseobacterium species.</title>
        <authorList>
            <person name="Saticioglu I.B."/>
            <person name="Ay H."/>
            <person name="Altun S."/>
            <person name="Duman M."/>
        </authorList>
    </citation>
    <scope>NUCLEOTIDE SEQUENCE</scope>
    <source>
        <strain evidence="2">C-17</strain>
    </source>
</reference>
<organism evidence="2 3">
    <name type="scientific">Chryseobacterium turcicum</name>
    <dbReference type="NCBI Taxonomy" id="2898076"/>
    <lineage>
        <taxon>Bacteria</taxon>
        <taxon>Pseudomonadati</taxon>
        <taxon>Bacteroidota</taxon>
        <taxon>Flavobacteriia</taxon>
        <taxon>Flavobacteriales</taxon>
        <taxon>Weeksellaceae</taxon>
        <taxon>Chryseobacterium group</taxon>
        <taxon>Chryseobacterium</taxon>
    </lineage>
</organism>
<dbReference type="RefSeq" id="WP_230667509.1">
    <property type="nucleotide sequence ID" value="NZ_JAJNAY010000001.1"/>
</dbReference>
<dbReference type="AlphaFoldDB" id="A0A9Q3YUR3"/>
<evidence type="ECO:0000259" key="1">
    <source>
        <dbReference type="Pfam" id="PF20448"/>
    </source>
</evidence>
<dbReference type="Pfam" id="PF20448">
    <property type="entry name" value="DUF6705"/>
    <property type="match status" value="1"/>
</dbReference>
<gene>
    <name evidence="2" type="ORF">LO744_05040</name>
</gene>
<proteinExistence type="predicted"/>
<accession>A0A9Q3YUR3</accession>